<sequence length="206" mass="23319">MNQNHYYTQQPNSKSQEKHFRYVLKGFSFQFVSDNGVFSKNTIDFGSQLLIESYEVPSSFQEGKLLDVGCGYGPMGLSFAKAYPKMHVEMVDVNERALELARRNAKANGIENVLIHESSIYDEINAKDYSVIISNPPIRAGKEVVHRILEEAYDHLIDGGQLVIVIQKKQGAPSAQKKMQEVFGNVERIALDKGYWILVSTKEKED</sequence>
<feature type="domain" description="Methyltransferase small" evidence="3">
    <location>
        <begin position="29"/>
        <end position="198"/>
    </location>
</feature>
<keyword evidence="1 4" id="KW-0489">Methyltransferase</keyword>
<reference evidence="4 5" key="1">
    <citation type="submission" date="2009-08" db="EMBL/GenBank/DDBJ databases">
        <authorList>
            <person name="Muzny D."/>
            <person name="Qin X."/>
            <person name="Deng J."/>
            <person name="Jiang H."/>
            <person name="Liu Y."/>
            <person name="Qu J."/>
            <person name="Song X.-Z."/>
            <person name="Zhang L."/>
            <person name="Thornton R."/>
            <person name="Coyle M."/>
            <person name="Francisco L."/>
            <person name="Jackson L."/>
            <person name="Javaid M."/>
            <person name="Korchina V."/>
            <person name="Kovar C."/>
            <person name="Mata R."/>
            <person name="Mathew T."/>
            <person name="Ngo R."/>
            <person name="Nguyen L."/>
            <person name="Nguyen N."/>
            <person name="Okwuonu G."/>
            <person name="Ongeri F."/>
            <person name="Pham C."/>
            <person name="Simmons D."/>
            <person name="Wilczek-Boney K."/>
            <person name="Hale W."/>
            <person name="Jakkamsetti A."/>
            <person name="Pham P."/>
            <person name="Ruth R."/>
            <person name="San Lucas F."/>
            <person name="Warren J."/>
            <person name="Zhang J."/>
            <person name="Zhao Z."/>
            <person name="Zhou C."/>
            <person name="Zhu D."/>
            <person name="Lee S."/>
            <person name="Bess C."/>
            <person name="Blankenburg K."/>
            <person name="Forbes L."/>
            <person name="Fu Q."/>
            <person name="Gubbala S."/>
            <person name="Hirani K."/>
            <person name="Jayaseelan J.C."/>
            <person name="Lara F."/>
            <person name="Munidasa M."/>
            <person name="Palculict T."/>
            <person name="Patil S."/>
            <person name="Pu L.-L."/>
            <person name="Saada N."/>
            <person name="Tang L."/>
            <person name="Weissenberger G."/>
            <person name="Zhu Y."/>
            <person name="Hemphill L."/>
            <person name="Shang Y."/>
            <person name="Youmans B."/>
            <person name="Ayvaz T."/>
            <person name="Ross M."/>
            <person name="Santibanez J."/>
            <person name="Aqrawi P."/>
            <person name="Gross S."/>
            <person name="Joshi V."/>
            <person name="Fowler G."/>
            <person name="Nazareth L."/>
            <person name="Reid J."/>
            <person name="Worley K."/>
            <person name="Petrosino J."/>
            <person name="Highlander S."/>
            <person name="Gibbs R."/>
        </authorList>
    </citation>
    <scope>NUCLEOTIDE SEQUENCE [LARGE SCALE GENOMIC DNA]</scope>
    <source>
        <strain evidence="4 5">ATCC 49175</strain>
    </source>
</reference>
<dbReference type="GO" id="GO:0008757">
    <property type="term" value="F:S-adenosylmethionine-dependent methyltransferase activity"/>
    <property type="evidence" value="ECO:0007669"/>
    <property type="project" value="InterPro"/>
</dbReference>
<dbReference type="STRING" id="638301.HMPREF0444_0918"/>
<dbReference type="eggNOG" id="COG2813">
    <property type="taxonomic scope" value="Bacteria"/>
</dbReference>
<dbReference type="GO" id="GO:0032259">
    <property type="term" value="P:methylation"/>
    <property type="evidence" value="ECO:0007669"/>
    <property type="project" value="UniProtKB-KW"/>
</dbReference>
<keyword evidence="2 4" id="KW-0808">Transferase</keyword>
<dbReference type="InterPro" id="IPR029063">
    <property type="entry name" value="SAM-dependent_MTases_sf"/>
</dbReference>
<dbReference type="InterPro" id="IPR046977">
    <property type="entry name" value="RsmC/RlmG"/>
</dbReference>
<evidence type="ECO:0000313" key="4">
    <source>
        <dbReference type="EMBL" id="EEW37559.1"/>
    </source>
</evidence>
<dbReference type="CDD" id="cd02440">
    <property type="entry name" value="AdoMet_MTases"/>
    <property type="match status" value="1"/>
</dbReference>
<dbReference type="RefSeq" id="WP_005606928.1">
    <property type="nucleotide sequence ID" value="NZ_CP102283.1"/>
</dbReference>
<dbReference type="AlphaFoldDB" id="C8NG73"/>
<organism evidence="4 5">
    <name type="scientific">Granulicatella adiacens ATCC 49175</name>
    <dbReference type="NCBI Taxonomy" id="638301"/>
    <lineage>
        <taxon>Bacteria</taxon>
        <taxon>Bacillati</taxon>
        <taxon>Bacillota</taxon>
        <taxon>Bacilli</taxon>
        <taxon>Lactobacillales</taxon>
        <taxon>Carnobacteriaceae</taxon>
        <taxon>Granulicatella</taxon>
    </lineage>
</organism>
<evidence type="ECO:0000259" key="3">
    <source>
        <dbReference type="Pfam" id="PF05175"/>
    </source>
</evidence>
<dbReference type="GeneID" id="78412747"/>
<comment type="caution">
    <text evidence="4">The sequence shown here is derived from an EMBL/GenBank/DDBJ whole genome shotgun (WGS) entry which is preliminary data.</text>
</comment>
<dbReference type="PANTHER" id="PTHR47816">
    <property type="entry name" value="RIBOSOMAL RNA SMALL SUBUNIT METHYLTRANSFERASE C"/>
    <property type="match status" value="1"/>
</dbReference>
<accession>C8NG73</accession>
<dbReference type="Proteomes" id="UP000005926">
    <property type="component" value="Unassembled WGS sequence"/>
</dbReference>
<dbReference type="Pfam" id="PF05175">
    <property type="entry name" value="MTS"/>
    <property type="match status" value="1"/>
</dbReference>
<evidence type="ECO:0000256" key="2">
    <source>
        <dbReference type="ARBA" id="ARBA00022679"/>
    </source>
</evidence>
<evidence type="ECO:0000256" key="1">
    <source>
        <dbReference type="ARBA" id="ARBA00022603"/>
    </source>
</evidence>
<dbReference type="Gene3D" id="3.40.50.150">
    <property type="entry name" value="Vaccinia Virus protein VP39"/>
    <property type="match status" value="1"/>
</dbReference>
<dbReference type="InterPro" id="IPR007848">
    <property type="entry name" value="Small_mtfrase_dom"/>
</dbReference>
<gene>
    <name evidence="4" type="ORF">HMPREF0444_0918</name>
</gene>
<dbReference type="EMBL" id="ACKZ01000016">
    <property type="protein sequence ID" value="EEW37559.1"/>
    <property type="molecule type" value="Genomic_DNA"/>
</dbReference>
<dbReference type="HOGENOM" id="CLU_018398_7_2_9"/>
<proteinExistence type="predicted"/>
<evidence type="ECO:0000313" key="5">
    <source>
        <dbReference type="Proteomes" id="UP000005926"/>
    </source>
</evidence>
<keyword evidence="5" id="KW-1185">Reference proteome</keyword>
<protein>
    <submittedName>
        <fullName evidence="4">Methyltransferase small domain protein</fullName>
    </submittedName>
</protein>
<dbReference type="SUPFAM" id="SSF53335">
    <property type="entry name" value="S-adenosyl-L-methionine-dependent methyltransferases"/>
    <property type="match status" value="1"/>
</dbReference>
<dbReference type="PANTHER" id="PTHR47816:SF4">
    <property type="entry name" value="RIBOSOMAL RNA SMALL SUBUNIT METHYLTRANSFERASE C"/>
    <property type="match status" value="1"/>
</dbReference>
<name>C8NG73_9LACT</name>